<dbReference type="eggNOG" id="COG1261">
    <property type="taxonomic scope" value="Bacteria"/>
</dbReference>
<evidence type="ECO:0000313" key="6">
    <source>
        <dbReference type="Proteomes" id="UP000010880"/>
    </source>
</evidence>
<dbReference type="Gene3D" id="2.30.30.760">
    <property type="match status" value="1"/>
</dbReference>
<dbReference type="GO" id="GO:0044780">
    <property type="term" value="P:bacterial-type flagellum assembly"/>
    <property type="evidence" value="ECO:0007669"/>
    <property type="project" value="InterPro"/>
</dbReference>
<keyword evidence="5" id="KW-0966">Cell projection</keyword>
<dbReference type="InterPro" id="IPR039246">
    <property type="entry name" value="Flagellar_FlgA"/>
</dbReference>
<dbReference type="SMART" id="SM00858">
    <property type="entry name" value="SAF"/>
    <property type="match status" value="1"/>
</dbReference>
<accession>L0KE34</accession>
<gene>
    <name evidence="5" type="ordered locus">Halha_2449</name>
</gene>
<dbReference type="PANTHER" id="PTHR36307:SF1">
    <property type="entry name" value="FLAGELLA BASAL BODY P-RING FORMATION PROTEIN FLGA"/>
    <property type="match status" value="1"/>
</dbReference>
<dbReference type="KEGG" id="hhl:Halha_2449"/>
<dbReference type="AlphaFoldDB" id="L0KE34"/>
<sequence length="323" mass="36851">MKGQLVLISCLLVVLLCNVGVKAQQMNTIIIPQQVKVKQIEIELKDIAYINGSNSFIKQVGGISLGRAPLPDYRRSIYRQEVIYALKRSNVNLSQLNFNVPYQFSVVSDYRNLSVKQIIQKGKNYIYNRLPYANKDLKITAINPPQKLKVPYGTLEFKVGDNWSSNLLGRTSVAINIVVNGQVYKQVYLQYQVKLWRKVLVAKKSLERGQIIKPNLFKKQRRLVKSSRQEFVRLDTQLTGLKLKSYLSPGQPLLKWMVEKPPLVRRWKEVTIVAQVGGVKITTIGKALEPGYKGEIIKVRNENTGQTLKGRVVAKRKVKVIIY</sequence>
<dbReference type="InterPro" id="IPR017585">
    <property type="entry name" value="SAF_FlgA"/>
</dbReference>
<dbReference type="InterPro" id="IPR013974">
    <property type="entry name" value="SAF"/>
</dbReference>
<dbReference type="RefSeq" id="WP_015328037.1">
    <property type="nucleotide sequence ID" value="NC_019978.1"/>
</dbReference>
<evidence type="ECO:0000256" key="1">
    <source>
        <dbReference type="ARBA" id="ARBA00004418"/>
    </source>
</evidence>
<dbReference type="PANTHER" id="PTHR36307">
    <property type="entry name" value="FLAGELLA BASAL BODY P-RING FORMATION PROTEIN FLGA"/>
    <property type="match status" value="1"/>
</dbReference>
<evidence type="ECO:0000259" key="4">
    <source>
        <dbReference type="SMART" id="SM00858"/>
    </source>
</evidence>
<dbReference type="GO" id="GO:0042597">
    <property type="term" value="C:periplasmic space"/>
    <property type="evidence" value="ECO:0007669"/>
    <property type="project" value="UniProtKB-SubCell"/>
</dbReference>
<organism evidence="5 6">
    <name type="scientific">Halobacteroides halobius (strain ATCC 35273 / DSM 5150 / MD-1)</name>
    <dbReference type="NCBI Taxonomy" id="748449"/>
    <lineage>
        <taxon>Bacteria</taxon>
        <taxon>Bacillati</taxon>
        <taxon>Bacillota</taxon>
        <taxon>Clostridia</taxon>
        <taxon>Halanaerobiales</taxon>
        <taxon>Halobacteroidaceae</taxon>
        <taxon>Halobacteroides</taxon>
    </lineage>
</organism>
<keyword evidence="5" id="KW-0969">Cilium</keyword>
<evidence type="ECO:0000313" key="5">
    <source>
        <dbReference type="EMBL" id="AGB42323.1"/>
    </source>
</evidence>
<keyword evidence="2" id="KW-0732">Signal</keyword>
<keyword evidence="3" id="KW-0574">Periplasm</keyword>
<name>L0KE34_HALHC</name>
<evidence type="ECO:0000256" key="2">
    <source>
        <dbReference type="ARBA" id="ARBA00022729"/>
    </source>
</evidence>
<dbReference type="CDD" id="cd11614">
    <property type="entry name" value="SAF_CpaB_FlgA_like"/>
    <property type="match status" value="1"/>
</dbReference>
<feature type="domain" description="SAF" evidence="4">
    <location>
        <begin position="197"/>
        <end position="259"/>
    </location>
</feature>
<comment type="subcellular location">
    <subcellularLocation>
        <location evidence="1">Periplasm</location>
    </subcellularLocation>
</comment>
<dbReference type="OrthoDB" id="2111166at2"/>
<proteinExistence type="predicted"/>
<dbReference type="Gene3D" id="3.90.1210.10">
    <property type="entry name" value="Antifreeze-like/N-acetylneuraminic acid synthase C-terminal domain"/>
    <property type="match status" value="1"/>
</dbReference>
<dbReference type="STRING" id="748449.Halha_2449"/>
<dbReference type="Pfam" id="PF13144">
    <property type="entry name" value="ChapFlgA"/>
    <property type="match status" value="1"/>
</dbReference>
<dbReference type="EMBL" id="CP003359">
    <property type="protein sequence ID" value="AGB42323.1"/>
    <property type="molecule type" value="Genomic_DNA"/>
</dbReference>
<evidence type="ECO:0000256" key="3">
    <source>
        <dbReference type="ARBA" id="ARBA00022764"/>
    </source>
</evidence>
<dbReference type="Proteomes" id="UP000010880">
    <property type="component" value="Chromosome"/>
</dbReference>
<dbReference type="NCBIfam" id="TIGR03170">
    <property type="entry name" value="flgA_cterm"/>
    <property type="match status" value="1"/>
</dbReference>
<dbReference type="HOGENOM" id="CLU_071270_0_0_9"/>
<keyword evidence="5" id="KW-0282">Flagellum</keyword>
<keyword evidence="6" id="KW-1185">Reference proteome</keyword>
<protein>
    <submittedName>
        <fullName evidence="5">Flagella basal body P-ring formation protein FlgA</fullName>
    </submittedName>
</protein>
<reference evidence="6" key="1">
    <citation type="submission" date="2012-02" db="EMBL/GenBank/DDBJ databases">
        <title>The complete genome of Halobacteroides halobius DSM 5150.</title>
        <authorList>
            <person name="Lucas S."/>
            <person name="Copeland A."/>
            <person name="Lapidus A."/>
            <person name="Glavina del Rio T."/>
            <person name="Dalin E."/>
            <person name="Tice H."/>
            <person name="Bruce D."/>
            <person name="Goodwin L."/>
            <person name="Pitluck S."/>
            <person name="Peters L."/>
            <person name="Mikhailova N."/>
            <person name="Gu W."/>
            <person name="Kyrpides N."/>
            <person name="Mavromatis K."/>
            <person name="Ivanova N."/>
            <person name="Brettin T."/>
            <person name="Detter J.C."/>
            <person name="Han C."/>
            <person name="Larimer F."/>
            <person name="Land M."/>
            <person name="Hauser L."/>
            <person name="Markowitz V."/>
            <person name="Cheng J.-F."/>
            <person name="Hugenholtz P."/>
            <person name="Woyke T."/>
            <person name="Wu D."/>
            <person name="Tindall B."/>
            <person name="Pomrenke H."/>
            <person name="Brambilla E."/>
            <person name="Klenk H.-P."/>
            <person name="Eisen J.A."/>
        </authorList>
    </citation>
    <scope>NUCLEOTIDE SEQUENCE [LARGE SCALE GENOMIC DNA]</scope>
    <source>
        <strain evidence="6">ATCC 35273 / DSM 5150 / MD-1</strain>
    </source>
</reference>